<evidence type="ECO:0000259" key="2">
    <source>
        <dbReference type="SMART" id="SM00646"/>
    </source>
</evidence>
<comment type="caution">
    <text evidence="3">The sequence shown here is derived from an EMBL/GenBank/DDBJ whole genome shotgun (WGS) entry which is preliminary data.</text>
</comment>
<dbReference type="SMART" id="SM00646">
    <property type="entry name" value="Ami_3"/>
    <property type="match status" value="1"/>
</dbReference>
<dbReference type="PANTHER" id="PTHR30404:SF0">
    <property type="entry name" value="N-ACETYLMURAMOYL-L-ALANINE AMIDASE AMIC"/>
    <property type="match status" value="1"/>
</dbReference>
<protein>
    <submittedName>
        <fullName evidence="3">N-acetylmuramoyl-L-alanine amidase</fullName>
    </submittedName>
</protein>
<reference evidence="3" key="1">
    <citation type="submission" date="2020-08" db="EMBL/GenBank/DDBJ databases">
        <authorList>
            <person name="Cejkova D."/>
            <person name="Kubasova T."/>
            <person name="Jahodarova E."/>
            <person name="Rychlik I."/>
        </authorList>
    </citation>
    <scope>NUCLEOTIDE SEQUENCE</scope>
    <source>
        <strain evidence="3">An420c</strain>
    </source>
</reference>
<dbReference type="SUPFAM" id="SSF53187">
    <property type="entry name" value="Zn-dependent exopeptidases"/>
    <property type="match status" value="1"/>
</dbReference>
<gene>
    <name evidence="3" type="ORF">H6A13_01500</name>
</gene>
<proteinExistence type="predicted"/>
<accession>A0A938WZ95</accession>
<dbReference type="Pfam" id="PF01520">
    <property type="entry name" value="Amidase_3"/>
    <property type="match status" value="1"/>
</dbReference>
<dbReference type="Proteomes" id="UP000713880">
    <property type="component" value="Unassembled WGS sequence"/>
</dbReference>
<dbReference type="CDD" id="cd02696">
    <property type="entry name" value="MurNAc-LAA"/>
    <property type="match status" value="1"/>
</dbReference>
<evidence type="ECO:0000256" key="1">
    <source>
        <dbReference type="ARBA" id="ARBA00022801"/>
    </source>
</evidence>
<reference evidence="3" key="2">
    <citation type="journal article" date="2021" name="Sci. Rep.">
        <title>The distribution of antibiotic resistance genes in chicken gut microbiota commensals.</title>
        <authorList>
            <person name="Juricova H."/>
            <person name="Matiasovicova J."/>
            <person name="Kubasova T."/>
            <person name="Cejkova D."/>
            <person name="Rychlik I."/>
        </authorList>
    </citation>
    <scope>NUCLEOTIDE SEQUENCE</scope>
    <source>
        <strain evidence="3">An420c</strain>
    </source>
</reference>
<evidence type="ECO:0000313" key="4">
    <source>
        <dbReference type="Proteomes" id="UP000713880"/>
    </source>
</evidence>
<sequence length="191" mass="21142">MVLDAGHGGADPGKVSEEGVLEKDLNLVITRRLAKELEDAGVEVILTRTGDEGPGQDQAEAGSRKLADLKARTERINEEYPDLAVSIHQNSYPDPSVRGVQVFYYSRSEAGERMAALMEKAFREGLPEETRVRDSKANEEYYLLRNTEVPAIILECGFLSCPEELSLLMDQDYQEQFCKAAARGILACMGK</sequence>
<dbReference type="RefSeq" id="WP_204907910.1">
    <property type="nucleotide sequence ID" value="NZ_JACJLV010000003.1"/>
</dbReference>
<organism evidence="3 4">
    <name type="scientific">Mordavella massiliensis</name>
    <dbReference type="NCBI Taxonomy" id="1871024"/>
    <lineage>
        <taxon>Bacteria</taxon>
        <taxon>Bacillati</taxon>
        <taxon>Bacillota</taxon>
        <taxon>Clostridia</taxon>
        <taxon>Eubacteriales</taxon>
        <taxon>Clostridiaceae</taxon>
        <taxon>Mordavella</taxon>
    </lineage>
</organism>
<dbReference type="GO" id="GO:0009253">
    <property type="term" value="P:peptidoglycan catabolic process"/>
    <property type="evidence" value="ECO:0007669"/>
    <property type="project" value="InterPro"/>
</dbReference>
<dbReference type="AlphaFoldDB" id="A0A938WZ95"/>
<dbReference type="GO" id="GO:0008745">
    <property type="term" value="F:N-acetylmuramoyl-L-alanine amidase activity"/>
    <property type="evidence" value="ECO:0007669"/>
    <property type="project" value="InterPro"/>
</dbReference>
<dbReference type="PANTHER" id="PTHR30404">
    <property type="entry name" value="N-ACETYLMURAMOYL-L-ALANINE AMIDASE"/>
    <property type="match status" value="1"/>
</dbReference>
<keyword evidence="1" id="KW-0378">Hydrolase</keyword>
<evidence type="ECO:0000313" key="3">
    <source>
        <dbReference type="EMBL" id="MBM6825780.1"/>
    </source>
</evidence>
<keyword evidence="4" id="KW-1185">Reference proteome</keyword>
<dbReference type="GO" id="GO:0030288">
    <property type="term" value="C:outer membrane-bounded periplasmic space"/>
    <property type="evidence" value="ECO:0007669"/>
    <property type="project" value="TreeGrafter"/>
</dbReference>
<dbReference type="InterPro" id="IPR050695">
    <property type="entry name" value="N-acetylmuramoyl_amidase_3"/>
</dbReference>
<dbReference type="EMBL" id="JACJLV010000003">
    <property type="protein sequence ID" value="MBM6825780.1"/>
    <property type="molecule type" value="Genomic_DNA"/>
</dbReference>
<feature type="domain" description="MurNAc-LAA" evidence="2">
    <location>
        <begin position="73"/>
        <end position="186"/>
    </location>
</feature>
<dbReference type="Gene3D" id="3.40.630.40">
    <property type="entry name" value="Zn-dependent exopeptidases"/>
    <property type="match status" value="1"/>
</dbReference>
<dbReference type="InterPro" id="IPR002508">
    <property type="entry name" value="MurNAc-LAA_cat"/>
</dbReference>
<name>A0A938WZ95_9CLOT</name>